<dbReference type="STRING" id="448.Lery_2700"/>
<gene>
    <name evidence="1" type="ORF">Lery_2700</name>
</gene>
<reference evidence="1 2" key="1">
    <citation type="submission" date="2015-11" db="EMBL/GenBank/DDBJ databases">
        <title>Genomic analysis of 38 Legionella species identifies large and diverse effector repertoires.</title>
        <authorList>
            <person name="Burstein D."/>
            <person name="Amaro F."/>
            <person name="Zusman T."/>
            <person name="Lifshitz Z."/>
            <person name="Cohen O."/>
            <person name="Gilbert J.A."/>
            <person name="Pupko T."/>
            <person name="Shuman H.A."/>
            <person name="Segal G."/>
        </authorList>
    </citation>
    <scope>NUCLEOTIDE SEQUENCE [LARGE SCALE GENOMIC DNA]</scope>
    <source>
        <strain evidence="1 2">SE-32A-C8</strain>
    </source>
</reference>
<protein>
    <submittedName>
        <fullName evidence="1">Uncharacterized protein</fullName>
    </submittedName>
</protein>
<dbReference type="Proteomes" id="UP000054773">
    <property type="component" value="Unassembled WGS sequence"/>
</dbReference>
<accession>A0A0W0TH25</accession>
<dbReference type="AlphaFoldDB" id="A0A0W0TH25"/>
<evidence type="ECO:0000313" key="2">
    <source>
        <dbReference type="Proteomes" id="UP000054773"/>
    </source>
</evidence>
<organism evidence="1 2">
    <name type="scientific">Legionella erythra</name>
    <dbReference type="NCBI Taxonomy" id="448"/>
    <lineage>
        <taxon>Bacteria</taxon>
        <taxon>Pseudomonadati</taxon>
        <taxon>Pseudomonadota</taxon>
        <taxon>Gammaproteobacteria</taxon>
        <taxon>Legionellales</taxon>
        <taxon>Legionellaceae</taxon>
        <taxon>Legionella</taxon>
    </lineage>
</organism>
<sequence length="461" mass="53239">MQDKYSFFTPKATGLLPLAAEHTPLHTTIDLCSCAKEVMDYVQKLEKDQIIKMLHTPNKKGHLPIHLVDDLRLDSREKEKIYQLLLPYMKPALPSLSTPVDFKTISHQYEILSDSPLYQPLKIACLLVNQIRQTAFLSSTHPDMTGKDAEDVELLHREIKDYRNEADRAKYEYLYTCEDVTYHQDIREDDDYGHITAHFKPSVRDAVLQTYAEIPLSTKRANCTELSDIFVYLLNKMNLKDIRIEIFSIENGDHTLVVLNRDPKSDPGQFKTWGSRALVVDVWAGKIYPAASIPEQLSNYCSMDVTVDKKTNHHIFILPFIPAYHTLVLDTDVSLLEDTVSFRLTPDSFVGRFIKNLNLPEQELFLFHSYIKPLLKELIARRKLEAYELAELEYPVATLVYAFLDPYYLKKLTHRDVYLKDIEDKHIIDEAPHPLDSEVQWPQSSNETTETTFCVQSLTGQ</sequence>
<keyword evidence="2" id="KW-1185">Reference proteome</keyword>
<dbReference type="RefSeq" id="WP_207385453.1">
    <property type="nucleotide sequence ID" value="NZ_CAAAHY010000042.1"/>
</dbReference>
<comment type="caution">
    <text evidence="1">The sequence shown here is derived from an EMBL/GenBank/DDBJ whole genome shotgun (WGS) entry which is preliminary data.</text>
</comment>
<evidence type="ECO:0000313" key="1">
    <source>
        <dbReference type="EMBL" id="KTC94533.1"/>
    </source>
</evidence>
<dbReference type="EMBL" id="LNYA01000034">
    <property type="protein sequence ID" value="KTC94533.1"/>
    <property type="molecule type" value="Genomic_DNA"/>
</dbReference>
<dbReference type="PATRIC" id="fig|448.7.peg.2835"/>
<proteinExistence type="predicted"/>
<name>A0A0W0TH25_LEGER</name>